<gene>
    <name evidence="10" type="ORF">Tco_1080655</name>
</gene>
<dbReference type="Pfam" id="PF17921">
    <property type="entry name" value="Integrase_H2C2"/>
    <property type="match status" value="1"/>
</dbReference>
<keyword evidence="7" id="KW-0862">Zinc</keyword>
<dbReference type="PANTHER" id="PTHR37984">
    <property type="entry name" value="PROTEIN CBG26694"/>
    <property type="match status" value="1"/>
</dbReference>
<keyword evidence="1" id="KW-0808">Transferase</keyword>
<dbReference type="InterPro" id="IPR001878">
    <property type="entry name" value="Znf_CCHC"/>
</dbReference>
<dbReference type="SMART" id="SM00343">
    <property type="entry name" value="ZnF_C2HC"/>
    <property type="match status" value="2"/>
</dbReference>
<keyword evidence="2" id="KW-0548">Nucleotidyltransferase</keyword>
<dbReference type="SUPFAM" id="SSF57756">
    <property type="entry name" value="Retrovirus zinc finger-like domains"/>
    <property type="match status" value="1"/>
</dbReference>
<dbReference type="Gene3D" id="1.10.340.70">
    <property type="match status" value="1"/>
</dbReference>
<evidence type="ECO:0000256" key="4">
    <source>
        <dbReference type="ARBA" id="ARBA00022759"/>
    </source>
</evidence>
<dbReference type="InterPro" id="IPR043128">
    <property type="entry name" value="Rev_trsase/Diguanyl_cyclase"/>
</dbReference>
<keyword evidence="6 10" id="KW-0695">RNA-directed DNA polymerase</keyword>
<dbReference type="PANTHER" id="PTHR37984:SF5">
    <property type="entry name" value="PROTEIN NYNRIN-LIKE"/>
    <property type="match status" value="1"/>
</dbReference>
<evidence type="ECO:0000256" key="8">
    <source>
        <dbReference type="SAM" id="MobiDB-lite"/>
    </source>
</evidence>
<dbReference type="InterPro" id="IPR041588">
    <property type="entry name" value="Integrase_H2C2"/>
</dbReference>
<feature type="compositionally biased region" description="Basic and acidic residues" evidence="8">
    <location>
        <begin position="610"/>
        <end position="623"/>
    </location>
</feature>
<evidence type="ECO:0000256" key="2">
    <source>
        <dbReference type="ARBA" id="ARBA00022695"/>
    </source>
</evidence>
<evidence type="ECO:0000256" key="3">
    <source>
        <dbReference type="ARBA" id="ARBA00022722"/>
    </source>
</evidence>
<dbReference type="Pfam" id="PF00098">
    <property type="entry name" value="zf-CCHC"/>
    <property type="match status" value="1"/>
</dbReference>
<evidence type="ECO:0000313" key="10">
    <source>
        <dbReference type="EMBL" id="GJT91810.1"/>
    </source>
</evidence>
<dbReference type="InterPro" id="IPR036875">
    <property type="entry name" value="Znf_CCHC_sf"/>
</dbReference>
<dbReference type="InterPro" id="IPR005162">
    <property type="entry name" value="Retrotrans_gag_dom"/>
</dbReference>
<evidence type="ECO:0000259" key="9">
    <source>
        <dbReference type="PROSITE" id="PS50158"/>
    </source>
</evidence>
<evidence type="ECO:0000256" key="7">
    <source>
        <dbReference type="PROSITE-ProRule" id="PRU00047"/>
    </source>
</evidence>
<feature type="domain" description="CCHC-type" evidence="9">
    <location>
        <begin position="946"/>
        <end position="961"/>
    </location>
</feature>
<dbReference type="PROSITE" id="PS50158">
    <property type="entry name" value="ZF_CCHC"/>
    <property type="match status" value="1"/>
</dbReference>
<evidence type="ECO:0000313" key="11">
    <source>
        <dbReference type="Proteomes" id="UP001151760"/>
    </source>
</evidence>
<evidence type="ECO:0000256" key="5">
    <source>
        <dbReference type="ARBA" id="ARBA00022801"/>
    </source>
</evidence>
<accession>A0ABQ5HVD4</accession>
<evidence type="ECO:0000256" key="1">
    <source>
        <dbReference type="ARBA" id="ARBA00022679"/>
    </source>
</evidence>
<protein>
    <submittedName>
        <fullName evidence="10">Reverse transcriptase domain-containing protein</fullName>
    </submittedName>
</protein>
<dbReference type="EMBL" id="BQNB010020052">
    <property type="protein sequence ID" value="GJT91810.1"/>
    <property type="molecule type" value="Genomic_DNA"/>
</dbReference>
<reference evidence="10" key="2">
    <citation type="submission" date="2022-01" db="EMBL/GenBank/DDBJ databases">
        <authorList>
            <person name="Yamashiro T."/>
            <person name="Shiraishi A."/>
            <person name="Satake H."/>
            <person name="Nakayama K."/>
        </authorList>
    </citation>
    <scope>NUCLEOTIDE SEQUENCE</scope>
</reference>
<reference evidence="10" key="1">
    <citation type="journal article" date="2022" name="Int. J. Mol. Sci.">
        <title>Draft Genome of Tanacetum Coccineum: Genomic Comparison of Closely Related Tanacetum-Family Plants.</title>
        <authorList>
            <person name="Yamashiro T."/>
            <person name="Shiraishi A."/>
            <person name="Nakayama K."/>
            <person name="Satake H."/>
        </authorList>
    </citation>
    <scope>NUCLEOTIDE SEQUENCE</scope>
</reference>
<comment type="caution">
    <text evidence="10">The sequence shown here is derived from an EMBL/GenBank/DDBJ whole genome shotgun (WGS) entry which is preliminary data.</text>
</comment>
<dbReference type="InterPro" id="IPR050951">
    <property type="entry name" value="Retrovirus_Pol_polyprotein"/>
</dbReference>
<dbReference type="Gene3D" id="4.10.60.10">
    <property type="entry name" value="Zinc finger, CCHC-type"/>
    <property type="match status" value="1"/>
</dbReference>
<keyword evidence="11" id="KW-1185">Reference proteome</keyword>
<organism evidence="10 11">
    <name type="scientific">Tanacetum coccineum</name>
    <dbReference type="NCBI Taxonomy" id="301880"/>
    <lineage>
        <taxon>Eukaryota</taxon>
        <taxon>Viridiplantae</taxon>
        <taxon>Streptophyta</taxon>
        <taxon>Embryophyta</taxon>
        <taxon>Tracheophyta</taxon>
        <taxon>Spermatophyta</taxon>
        <taxon>Magnoliopsida</taxon>
        <taxon>eudicotyledons</taxon>
        <taxon>Gunneridae</taxon>
        <taxon>Pentapetalae</taxon>
        <taxon>asterids</taxon>
        <taxon>campanulids</taxon>
        <taxon>Asterales</taxon>
        <taxon>Asteraceae</taxon>
        <taxon>Asteroideae</taxon>
        <taxon>Anthemideae</taxon>
        <taxon>Anthemidinae</taxon>
        <taxon>Tanacetum</taxon>
    </lineage>
</organism>
<dbReference type="InterPro" id="IPR043502">
    <property type="entry name" value="DNA/RNA_pol_sf"/>
</dbReference>
<keyword evidence="5" id="KW-0378">Hydrolase</keyword>
<sequence>MNLPTSTSIFLAIPTGYWNDRSTNLTLILVGLRVSRDSFAYKEYSIRLMLAPRSAKALQEKVLLKLHEIRKLPGSPSLVKHSGQDVDKRHVDLDDSDHVEEFSVSEVEFLVVVQVIRLHHRYRNYDHGSQASVRDSFSCWEKARISLRSRSKRAGGKNRLMKAVRSSSHVSIVPSLSSSNHVFASLVSDRGDIIRWTNRESERQHGRHPTRVHHPLDRGFEERESDGSYLCLELADRQFSGVKPDGKCGAQNTLCGVLGELMHYFDHAFNSFDFEEKCGTHGVVLLLEIFGVFQASLSSSCFTISSVSIVLNLDILSRFMAALAILISSDSSNKSVGSSNYRIILFGTISAEIPVETHVIPLVSPDVEAARVASPAGVLDLITYSSTNSNSSENPPAPDLYEVIVAWWRSRVVARSSPPSSPTHDLPPIPNGVLKMMDTRKRVRPLLSRRLASSHSSDYSLPDSLSERSLDTYVPSTILAPKALSSTRADLLPPRKRFRSSLTALSSEADIEGSMEIGSGEDIDFDIMANIEANIATEATTTAGFRSETDVGFEGDDEARRRPSLVRGALVLERDNMRLRGMLCVERDSIDNLRGHMSYTQEELRQIRSGDEHEGDNGDDHVNINRGVNGNGGGNGNGNRNGNGNGMGGGNRDGNPNMNAGGLMLVARECTYQDFLKCQPLIFKGTKGVVGLTRWFEKMETVFHISNFPLKYQVKYATCTPQNSALTWWNSHKRTIQTNDAYTMTWKELIKLMTEVYCPRNEIQKMETKLWNLAMKGNNLAAYTQGFQKLILLCTKMVHEEEDRVEKFIRGLPDNIQGNVIAAEPTRLQDAIRIANNLMDHKMKGYAVRNAKNKRRFDNNQKDNHVQQPPAKRQDVVKAYTIRSSEKKGYAGPLPYCNKCRLHHVGQCTVKCGNCKKVKHMARDCKEAGTATTQRDPVANPQVVTCYECEDKGHYRSDCPKLKNQNHGNKNGTNEARGKTYALGGGGEANPDSNVIMDVSYAVELADERVAETNIILRVFLAQVTEKKAEDNGEKRLEEVTTVRDFPEVFAEGFPGLPPTRQVEFQIDLVPGVGLKKEYAEHLKLILELLKKELYTKFSKCEFWLSKVQFLSHVNDSEGIHVDPTKIESIKDRASPKTPTEIRQFLEKEETAFHVLKQKLCSAPILALLEGSKNFVVCCDASYKGLGVVLMQLENVIAYVSRQLKVHEKNYTTHDLELGAVMFALNMWRHYLYGMKCVVFINHKSLQHILYQKELNMRQQRWLELLSDYDCKIRYHLGKANVVADALSRKERIKQLRVQALVMTIGLNLPIKSWIPCFGDLRALIMQESHKSKYSIHPGSDKMYHDLMKLYLWPNTKAKIATYASKCLTCAKVKAEYQKPFGLLVQPEIPQWKWENITMDFVTKLPKMANGQDTIWVIVD</sequence>
<dbReference type="InterPro" id="IPR041373">
    <property type="entry name" value="RT_RNaseH"/>
</dbReference>
<keyword evidence="3" id="KW-0540">Nuclease</keyword>
<dbReference type="GO" id="GO:0003964">
    <property type="term" value="F:RNA-directed DNA polymerase activity"/>
    <property type="evidence" value="ECO:0007669"/>
    <property type="project" value="UniProtKB-KW"/>
</dbReference>
<dbReference type="Gene3D" id="3.30.70.270">
    <property type="match status" value="1"/>
</dbReference>
<dbReference type="Pfam" id="PF03732">
    <property type="entry name" value="Retrotrans_gag"/>
    <property type="match status" value="1"/>
</dbReference>
<feature type="compositionally biased region" description="Gly residues" evidence="8">
    <location>
        <begin position="629"/>
        <end position="652"/>
    </location>
</feature>
<keyword evidence="7" id="KW-0863">Zinc-finger</keyword>
<keyword evidence="7" id="KW-0479">Metal-binding</keyword>
<evidence type="ECO:0000256" key="6">
    <source>
        <dbReference type="ARBA" id="ARBA00022918"/>
    </source>
</evidence>
<proteinExistence type="predicted"/>
<name>A0ABQ5HVD4_9ASTR</name>
<dbReference type="CDD" id="cd09274">
    <property type="entry name" value="RNase_HI_RT_Ty3"/>
    <property type="match status" value="1"/>
</dbReference>
<dbReference type="Pfam" id="PF17917">
    <property type="entry name" value="RT_RNaseH"/>
    <property type="match status" value="1"/>
</dbReference>
<keyword evidence="4" id="KW-0255">Endonuclease</keyword>
<feature type="region of interest" description="Disordered" evidence="8">
    <location>
        <begin position="610"/>
        <end position="655"/>
    </location>
</feature>
<dbReference type="Proteomes" id="UP001151760">
    <property type="component" value="Unassembled WGS sequence"/>
</dbReference>
<dbReference type="SUPFAM" id="SSF56672">
    <property type="entry name" value="DNA/RNA polymerases"/>
    <property type="match status" value="1"/>
</dbReference>